<evidence type="ECO:0000313" key="1">
    <source>
        <dbReference type="EMBL" id="MFC4213542.1"/>
    </source>
</evidence>
<proteinExistence type="predicted"/>
<dbReference type="EMBL" id="JBHSBW010000016">
    <property type="protein sequence ID" value="MFC4213542.1"/>
    <property type="molecule type" value="Genomic_DNA"/>
</dbReference>
<accession>A0ABV8PHS7</accession>
<name>A0ABV8PHS7_9SPHI</name>
<dbReference type="Proteomes" id="UP001595789">
    <property type="component" value="Unassembled WGS sequence"/>
</dbReference>
<gene>
    <name evidence="1" type="ORF">ACFOWA_20295</name>
</gene>
<comment type="caution">
    <text evidence="1">The sequence shown here is derived from an EMBL/GenBank/DDBJ whole genome shotgun (WGS) entry which is preliminary data.</text>
</comment>
<keyword evidence="2" id="KW-1185">Reference proteome</keyword>
<protein>
    <submittedName>
        <fullName evidence="1">Uncharacterized protein</fullName>
    </submittedName>
</protein>
<organism evidence="1 2">
    <name type="scientific">Pedobacter lithocola</name>
    <dbReference type="NCBI Taxonomy" id="1908239"/>
    <lineage>
        <taxon>Bacteria</taxon>
        <taxon>Pseudomonadati</taxon>
        <taxon>Bacteroidota</taxon>
        <taxon>Sphingobacteriia</taxon>
        <taxon>Sphingobacteriales</taxon>
        <taxon>Sphingobacteriaceae</taxon>
        <taxon>Pedobacter</taxon>
    </lineage>
</organism>
<dbReference type="RefSeq" id="WP_378988840.1">
    <property type="nucleotide sequence ID" value="NZ_JBHSBW010000016.1"/>
</dbReference>
<sequence length="240" mass="27587">MLQTASRVDRNRKLSFAVTPELHEKRKLALKVWNFYDVASVSVTSPKITGSRDIKNVFRSVAYSDSSIKLDRFLSLFNNDFSFLQDYIHDKFWNDLFLELTTSGKAEGDTIVFKDLFEQCHKVMLEQGQVFTPREDGRYNLENLSLSLKYMVQTLCEHKVFLPGFVIKCRHCSSRIRYSIEESKEKFTCKGCSGTNHLRAENPIAYKLNSLVKNNYGSKSAKGIYVPDGNMTAVRTLIHL</sequence>
<evidence type="ECO:0000313" key="2">
    <source>
        <dbReference type="Proteomes" id="UP001595789"/>
    </source>
</evidence>
<reference evidence="2" key="1">
    <citation type="journal article" date="2019" name="Int. J. Syst. Evol. Microbiol.">
        <title>The Global Catalogue of Microorganisms (GCM) 10K type strain sequencing project: providing services to taxonomists for standard genome sequencing and annotation.</title>
        <authorList>
            <consortium name="The Broad Institute Genomics Platform"/>
            <consortium name="The Broad Institute Genome Sequencing Center for Infectious Disease"/>
            <person name="Wu L."/>
            <person name="Ma J."/>
        </authorList>
    </citation>
    <scope>NUCLEOTIDE SEQUENCE [LARGE SCALE GENOMIC DNA]</scope>
    <source>
        <strain evidence="2">CCM 8691</strain>
    </source>
</reference>